<gene>
    <name evidence="1" type="ORF">I6I06_18135</name>
</gene>
<evidence type="ECO:0008006" key="3">
    <source>
        <dbReference type="Google" id="ProtNLM"/>
    </source>
</evidence>
<organism evidence="1 2">
    <name type="scientific">Paraburkholderia ginsengisoli</name>
    <dbReference type="NCBI Taxonomy" id="311231"/>
    <lineage>
        <taxon>Bacteria</taxon>
        <taxon>Pseudomonadati</taxon>
        <taxon>Pseudomonadota</taxon>
        <taxon>Betaproteobacteria</taxon>
        <taxon>Burkholderiales</taxon>
        <taxon>Burkholderiaceae</taxon>
        <taxon>Paraburkholderia</taxon>
    </lineage>
</organism>
<name>A0A7T4N814_9BURK</name>
<reference evidence="1 2" key="1">
    <citation type="submission" date="2020-12" db="EMBL/GenBank/DDBJ databases">
        <title>FDA dAtabase for Regulatory Grade micrObial Sequences (FDA-ARGOS): Supporting development and validation of Infectious Disease Dx tests.</title>
        <authorList>
            <person name="Nelson B."/>
            <person name="Plummer A."/>
            <person name="Tallon L."/>
            <person name="Sadzewicz L."/>
            <person name="Zhao X."/>
            <person name="Boylan J."/>
            <person name="Ott S."/>
            <person name="Bowen H."/>
            <person name="Vavikolanu K."/>
            <person name="Mehta A."/>
            <person name="Aluvathingal J."/>
            <person name="Nadendla S."/>
            <person name="Myers T."/>
            <person name="Yan Y."/>
            <person name="Sichtig H."/>
        </authorList>
    </citation>
    <scope>NUCLEOTIDE SEQUENCE [LARGE SCALE GENOMIC DNA]</scope>
    <source>
        <strain evidence="1 2">FDAARGOS_1049</strain>
    </source>
</reference>
<dbReference type="EMBL" id="CP066076">
    <property type="protein sequence ID" value="QQC66907.1"/>
    <property type="molecule type" value="Genomic_DNA"/>
</dbReference>
<dbReference type="KEGG" id="pgis:I6I06_18135"/>
<keyword evidence="2" id="KW-1185">Reference proteome</keyword>
<evidence type="ECO:0000313" key="1">
    <source>
        <dbReference type="EMBL" id="QQC66907.1"/>
    </source>
</evidence>
<dbReference type="RefSeq" id="WP_042328621.1">
    <property type="nucleotide sequence ID" value="NZ_CP066076.1"/>
</dbReference>
<dbReference type="Proteomes" id="UP000595610">
    <property type="component" value="Chromosome 2"/>
</dbReference>
<protein>
    <recommendedName>
        <fullName evidence="3">Fis family transcriptional regulator</fullName>
    </recommendedName>
</protein>
<accession>A0A7T4N814</accession>
<sequence length="154" mass="16761">MAQPIPFSRNAGAARARHAKTMLLPIARQIADDLALRVHLALDALRRGVGTKTDAQTLTQTMLLTGFLVEAGFGSLSSEELGAADRAVSAVFDIGRQTGEWQLDGEGFELFALIARSYDRQLRSVPLWAVTEASERLDRFIAGVPDQTPARKRA</sequence>
<proteinExistence type="predicted"/>
<evidence type="ECO:0000313" key="2">
    <source>
        <dbReference type="Proteomes" id="UP000595610"/>
    </source>
</evidence>
<dbReference type="AlphaFoldDB" id="A0A7T4N814"/>